<name>A0A1V9X1X3_9ACAR</name>
<sequence>MNREEEDRYSKSQIPRILEVFDDVVERYHDAIILVFSTLICLVLSGMFVLRQRIVRQENAHKNCKNNFEFDAAFGIGGTFAAVVEKQPVGRPVVFSENVPDSILDMMPQRKAELIRAEKIIARSLSGEQKSTEAEVQRQQLEAIYKLMMENQEKFGDASLDQIHSQAALYGR</sequence>
<comment type="caution">
    <text evidence="3">The sequence shown here is derived from an EMBL/GenBank/DDBJ whole genome shotgun (WGS) entry which is preliminary data.</text>
</comment>
<dbReference type="InterPro" id="IPR026622">
    <property type="entry name" value="Mxra7"/>
</dbReference>
<keyword evidence="1" id="KW-0472">Membrane</keyword>
<dbReference type="PANTHER" id="PTHR21845">
    <property type="entry name" value="TRANSMEMBRANE ANCHOR PROTEIN 1"/>
    <property type="match status" value="1"/>
</dbReference>
<dbReference type="AlphaFoldDB" id="A0A1V9X1X3"/>
<protein>
    <recommendedName>
        <fullName evidence="2">Matrix-remodeling-associated protein 7 helical domain-containing protein</fullName>
    </recommendedName>
</protein>
<feature type="domain" description="Matrix-remodeling-associated protein 7 helical" evidence="2">
    <location>
        <begin position="111"/>
        <end position="171"/>
    </location>
</feature>
<dbReference type="Proteomes" id="UP000192247">
    <property type="component" value="Unassembled WGS sequence"/>
</dbReference>
<evidence type="ECO:0000259" key="2">
    <source>
        <dbReference type="Pfam" id="PF25473"/>
    </source>
</evidence>
<dbReference type="InterPro" id="IPR057534">
    <property type="entry name" value="MXRA7_helical"/>
</dbReference>
<keyword evidence="1" id="KW-0812">Transmembrane</keyword>
<dbReference type="EMBL" id="MNPL01028915">
    <property type="protein sequence ID" value="OQR67401.1"/>
    <property type="molecule type" value="Genomic_DNA"/>
</dbReference>
<evidence type="ECO:0000256" key="1">
    <source>
        <dbReference type="SAM" id="Phobius"/>
    </source>
</evidence>
<feature type="transmembrane region" description="Helical" evidence="1">
    <location>
        <begin position="31"/>
        <end position="50"/>
    </location>
</feature>
<keyword evidence="4" id="KW-1185">Reference proteome</keyword>
<dbReference type="OrthoDB" id="5983600at2759"/>
<dbReference type="Pfam" id="PF25473">
    <property type="entry name" value="MXRA7_helical"/>
    <property type="match status" value="1"/>
</dbReference>
<dbReference type="PANTHER" id="PTHR21845:SF2">
    <property type="entry name" value="MATRIX-REMODELING-ASSOCIATED PROTEIN 7"/>
    <property type="match status" value="1"/>
</dbReference>
<accession>A0A1V9X1X3</accession>
<proteinExistence type="predicted"/>
<evidence type="ECO:0000313" key="3">
    <source>
        <dbReference type="EMBL" id="OQR67401.1"/>
    </source>
</evidence>
<dbReference type="InParanoid" id="A0A1V9X1X3"/>
<evidence type="ECO:0000313" key="4">
    <source>
        <dbReference type="Proteomes" id="UP000192247"/>
    </source>
</evidence>
<reference evidence="3 4" key="1">
    <citation type="journal article" date="2017" name="Gigascience">
        <title>Draft genome of the honey bee ectoparasitic mite, Tropilaelaps mercedesae, is shaped by the parasitic life history.</title>
        <authorList>
            <person name="Dong X."/>
            <person name="Armstrong S.D."/>
            <person name="Xia D."/>
            <person name="Makepeace B.L."/>
            <person name="Darby A.C."/>
            <person name="Kadowaki T."/>
        </authorList>
    </citation>
    <scope>NUCLEOTIDE SEQUENCE [LARGE SCALE GENOMIC DNA]</scope>
    <source>
        <strain evidence="3">Wuxi-XJTLU</strain>
    </source>
</reference>
<keyword evidence="1" id="KW-1133">Transmembrane helix</keyword>
<gene>
    <name evidence="3" type="ORF">BIW11_04768</name>
</gene>
<organism evidence="3 4">
    <name type="scientific">Tropilaelaps mercedesae</name>
    <dbReference type="NCBI Taxonomy" id="418985"/>
    <lineage>
        <taxon>Eukaryota</taxon>
        <taxon>Metazoa</taxon>
        <taxon>Ecdysozoa</taxon>
        <taxon>Arthropoda</taxon>
        <taxon>Chelicerata</taxon>
        <taxon>Arachnida</taxon>
        <taxon>Acari</taxon>
        <taxon>Parasitiformes</taxon>
        <taxon>Mesostigmata</taxon>
        <taxon>Gamasina</taxon>
        <taxon>Dermanyssoidea</taxon>
        <taxon>Laelapidae</taxon>
        <taxon>Tropilaelaps</taxon>
    </lineage>
</organism>